<dbReference type="RefSeq" id="WP_161337825.1">
    <property type="nucleotide sequence ID" value="NZ_JBHSDG010000002.1"/>
</dbReference>
<dbReference type="OrthoDB" id="9839464at2"/>
<evidence type="ECO:0000256" key="1">
    <source>
        <dbReference type="SAM" id="SignalP"/>
    </source>
</evidence>
<name>A0A845MBI5_9PROT</name>
<protein>
    <recommendedName>
        <fullName evidence="4">DUF2147 domain-containing protein</fullName>
    </recommendedName>
</protein>
<dbReference type="EMBL" id="WTVA01000001">
    <property type="protein sequence ID" value="MZR21428.1"/>
    <property type="molecule type" value="Genomic_DNA"/>
</dbReference>
<dbReference type="AlphaFoldDB" id="A0A845MBI5"/>
<keyword evidence="1" id="KW-0732">Signal</keyword>
<accession>A0A845MBI5</accession>
<comment type="caution">
    <text evidence="2">The sequence shown here is derived from an EMBL/GenBank/DDBJ whole genome shotgun (WGS) entry which is preliminary data.</text>
</comment>
<proteinExistence type="predicted"/>
<reference evidence="2 3" key="1">
    <citation type="journal article" date="2014" name="Int. J. Syst. Evol. Microbiol.">
        <title>Sneathiella chungangensis sp. nov., isolated from a marine sand, and emended description of the genus Sneathiella.</title>
        <authorList>
            <person name="Siamphan C."/>
            <person name="Kim H."/>
            <person name="Lee J.S."/>
            <person name="Kim W."/>
        </authorList>
    </citation>
    <scope>NUCLEOTIDE SEQUENCE [LARGE SCALE GENOMIC DNA]</scope>
    <source>
        <strain evidence="2 3">KCTC 32476</strain>
    </source>
</reference>
<gene>
    <name evidence="2" type="ORF">GQF03_03700</name>
</gene>
<dbReference type="Proteomes" id="UP000445696">
    <property type="component" value="Unassembled WGS sequence"/>
</dbReference>
<feature type="chain" id="PRO_5032838242" description="DUF2147 domain-containing protein" evidence="1">
    <location>
        <begin position="21"/>
        <end position="128"/>
    </location>
</feature>
<organism evidence="2 3">
    <name type="scientific">Sneathiella chungangensis</name>
    <dbReference type="NCBI Taxonomy" id="1418234"/>
    <lineage>
        <taxon>Bacteria</taxon>
        <taxon>Pseudomonadati</taxon>
        <taxon>Pseudomonadota</taxon>
        <taxon>Alphaproteobacteria</taxon>
        <taxon>Sneathiellales</taxon>
        <taxon>Sneathiellaceae</taxon>
        <taxon>Sneathiella</taxon>
    </lineage>
</organism>
<sequence length="128" mass="13820">MRMMAIAAFTLLMMTGTALADKWTGLYQNVDHLDGAIGTLSVVKLEDGSYRIVVTTDALNHCPGGGPGIVTATGREEGDRLIRENVKYKCGDGPFQEGKGGAYMLDTNGVLSTETIFGHTVYFHRVHP</sequence>
<evidence type="ECO:0000313" key="3">
    <source>
        <dbReference type="Proteomes" id="UP000445696"/>
    </source>
</evidence>
<evidence type="ECO:0008006" key="4">
    <source>
        <dbReference type="Google" id="ProtNLM"/>
    </source>
</evidence>
<feature type="signal peptide" evidence="1">
    <location>
        <begin position="1"/>
        <end position="20"/>
    </location>
</feature>
<keyword evidence="3" id="KW-1185">Reference proteome</keyword>
<evidence type="ECO:0000313" key="2">
    <source>
        <dbReference type="EMBL" id="MZR21428.1"/>
    </source>
</evidence>